<dbReference type="InterPro" id="IPR032675">
    <property type="entry name" value="LRR_dom_sf"/>
</dbReference>
<dbReference type="KEGG" id="clec:106665964"/>
<dbReference type="Pfam" id="PF23602">
    <property type="entry name" value="CS_DNAAF11_C"/>
    <property type="match status" value="1"/>
</dbReference>
<feature type="domain" description="U2A'/phosphoprotein 32 family A C-terminal" evidence="10">
    <location>
        <begin position="128"/>
        <end position="146"/>
    </location>
</feature>
<protein>
    <recommendedName>
        <fullName evidence="10">U2A'/phosphoprotein 32 family A C-terminal domain-containing protein</fullName>
    </recommendedName>
</protein>
<evidence type="ECO:0000256" key="1">
    <source>
        <dbReference type="ARBA" id="ARBA00004138"/>
    </source>
</evidence>
<keyword evidence="12" id="KW-1185">Reference proteome</keyword>
<accession>A0A8I6RQK6</accession>
<keyword evidence="8" id="KW-0966">Cell projection</keyword>
<dbReference type="OMA" id="QHRAVIV"/>
<dbReference type="Proteomes" id="UP000494040">
    <property type="component" value="Unassembled WGS sequence"/>
</dbReference>
<dbReference type="PROSITE" id="PS51450">
    <property type="entry name" value="LRR"/>
    <property type="match status" value="2"/>
</dbReference>
<name>A0A8I6RQK6_CIMLE</name>
<evidence type="ECO:0000313" key="12">
    <source>
        <dbReference type="Proteomes" id="UP000494040"/>
    </source>
</evidence>
<evidence type="ECO:0000256" key="3">
    <source>
        <dbReference type="ARBA" id="ARBA00022490"/>
    </source>
</evidence>
<proteinExistence type="inferred from homology"/>
<dbReference type="AlphaFoldDB" id="A0A8I6RQK6"/>
<evidence type="ECO:0000256" key="9">
    <source>
        <dbReference type="ARBA" id="ARBA00049982"/>
    </source>
</evidence>
<dbReference type="FunFam" id="3.80.10.10:FF:000052">
    <property type="entry name" value="Leucine rich repeat containing 6"/>
    <property type="match status" value="1"/>
</dbReference>
<keyword evidence="7" id="KW-0969">Cilium</keyword>
<dbReference type="EnsemblMetazoa" id="XM_014392795.2">
    <property type="protein sequence ID" value="XP_014248281.1"/>
    <property type="gene ID" value="LOC106665964"/>
</dbReference>
<dbReference type="Gene3D" id="3.80.10.10">
    <property type="entry name" value="Ribonuclease Inhibitor"/>
    <property type="match status" value="1"/>
</dbReference>
<dbReference type="GO" id="GO:0036158">
    <property type="term" value="P:outer dynein arm assembly"/>
    <property type="evidence" value="ECO:0007669"/>
    <property type="project" value="TreeGrafter"/>
</dbReference>
<dbReference type="PANTHER" id="PTHR18849:SF0">
    <property type="entry name" value="CILIA- AND FLAGELLA-ASSOCIATED PROTEIN 410-RELATED"/>
    <property type="match status" value="1"/>
</dbReference>
<reference evidence="11" key="1">
    <citation type="submission" date="2022-01" db="UniProtKB">
        <authorList>
            <consortium name="EnsemblMetazoa"/>
        </authorList>
    </citation>
    <scope>IDENTIFICATION</scope>
</reference>
<evidence type="ECO:0000313" key="11">
    <source>
        <dbReference type="EnsemblMetazoa" id="XP_014248281.1"/>
    </source>
</evidence>
<dbReference type="RefSeq" id="XP_014248281.1">
    <property type="nucleotide sequence ID" value="XM_014392795.2"/>
</dbReference>
<comment type="subcellular location">
    <subcellularLocation>
        <location evidence="1">Cell projection</location>
        <location evidence="1">Cilium</location>
    </subcellularLocation>
    <subcellularLocation>
        <location evidence="2">Cytoplasm</location>
    </subcellularLocation>
</comment>
<dbReference type="Pfam" id="PF14580">
    <property type="entry name" value="LRR_9"/>
    <property type="match status" value="1"/>
</dbReference>
<dbReference type="CTD" id="33130"/>
<dbReference type="SMART" id="SM00365">
    <property type="entry name" value="LRR_SD22"/>
    <property type="match status" value="3"/>
</dbReference>
<dbReference type="SMART" id="SM00446">
    <property type="entry name" value="LRRcap"/>
    <property type="match status" value="1"/>
</dbReference>
<organism evidence="11 12">
    <name type="scientific">Cimex lectularius</name>
    <name type="common">Bed bug</name>
    <name type="synonym">Acanthia lectularia</name>
    <dbReference type="NCBI Taxonomy" id="79782"/>
    <lineage>
        <taxon>Eukaryota</taxon>
        <taxon>Metazoa</taxon>
        <taxon>Ecdysozoa</taxon>
        <taxon>Arthropoda</taxon>
        <taxon>Hexapoda</taxon>
        <taxon>Insecta</taxon>
        <taxon>Pterygota</taxon>
        <taxon>Neoptera</taxon>
        <taxon>Paraneoptera</taxon>
        <taxon>Hemiptera</taxon>
        <taxon>Heteroptera</taxon>
        <taxon>Panheteroptera</taxon>
        <taxon>Cimicomorpha</taxon>
        <taxon>Cimicidae</taxon>
        <taxon>Cimex</taxon>
    </lineage>
</organism>
<evidence type="ECO:0000256" key="2">
    <source>
        <dbReference type="ARBA" id="ARBA00004496"/>
    </source>
</evidence>
<dbReference type="GO" id="GO:0005737">
    <property type="term" value="C:cytoplasm"/>
    <property type="evidence" value="ECO:0007669"/>
    <property type="project" value="UniProtKB-SubCell"/>
</dbReference>
<evidence type="ECO:0000256" key="4">
    <source>
        <dbReference type="ARBA" id="ARBA00022614"/>
    </source>
</evidence>
<keyword evidence="5" id="KW-0677">Repeat</keyword>
<keyword evidence="3" id="KW-0963">Cytoplasm</keyword>
<dbReference type="GeneID" id="106665964"/>
<keyword evidence="4" id="KW-0433">Leucine-rich repeat</keyword>
<dbReference type="InterPro" id="IPR001611">
    <property type="entry name" value="Leu-rich_rpt"/>
</dbReference>
<evidence type="ECO:0000259" key="10">
    <source>
        <dbReference type="SMART" id="SM00446"/>
    </source>
</evidence>
<dbReference type="GO" id="GO:0005929">
    <property type="term" value="C:cilium"/>
    <property type="evidence" value="ECO:0007669"/>
    <property type="project" value="UniProtKB-SubCell"/>
</dbReference>
<dbReference type="PANTHER" id="PTHR18849">
    <property type="entry name" value="LEUCINE RICH REPEAT PROTEIN"/>
    <property type="match status" value="1"/>
</dbReference>
<evidence type="ECO:0000256" key="6">
    <source>
        <dbReference type="ARBA" id="ARBA00023054"/>
    </source>
</evidence>
<evidence type="ECO:0000256" key="8">
    <source>
        <dbReference type="ARBA" id="ARBA00023273"/>
    </source>
</evidence>
<evidence type="ECO:0000256" key="7">
    <source>
        <dbReference type="ARBA" id="ARBA00023069"/>
    </source>
</evidence>
<dbReference type="InterPro" id="IPR056496">
    <property type="entry name" value="CS_DNAAF11_C"/>
</dbReference>
<dbReference type="SUPFAM" id="SSF52058">
    <property type="entry name" value="L domain-like"/>
    <property type="match status" value="1"/>
</dbReference>
<dbReference type="OrthoDB" id="10250990at2759"/>
<comment type="similarity">
    <text evidence="9">Belongs to the tilB family.</text>
</comment>
<evidence type="ECO:0000256" key="5">
    <source>
        <dbReference type="ARBA" id="ARBA00022737"/>
    </source>
</evidence>
<dbReference type="InterPro" id="IPR003603">
    <property type="entry name" value="U2A'_phosphoprotein32A_C"/>
</dbReference>
<keyword evidence="6" id="KW-0175">Coiled coil</keyword>
<sequence length="407" mass="47746">MQRITEDLVRKKSEHNEKDILSLEELSLHQEDIGKLENLQKWCKDLKILLLHNNLISKIENIGRLKSLEYINFSLNNIEKIENLEGCESLTKLDFTLNFIGELTSVESLRKNEFLEILYLTGNPCTDYDGYREYVIATLPQLKTLDGTDILISERIEAVQNYNEIKESIIQQQSHCKLQREKQKNKNQPKLQQYIDENGELIENYEVENGFWQQTSDNSPETRIDIALKSRKCREKGKPKEVKRQKRDVIYFKSDGTPYNMNLGKFPFLLDDDWRNNRYVLDVTVQKYLDTNFIEVDVQPNYVRVTIKKKILQLRLDQEVCPSESKSTRSISTGHLIVEMPKLKPYIGPSPAVDTVKTFAINKRQEKKREFLDVHEKEEFNLQNFLTIRPNDKNDSFVDDPDVPPLE</sequence>